<dbReference type="InterPro" id="IPR003593">
    <property type="entry name" value="AAA+_ATPase"/>
</dbReference>
<dbReference type="PROSITE" id="PS50893">
    <property type="entry name" value="ABC_TRANSPORTER_2"/>
    <property type="match status" value="1"/>
</dbReference>
<dbReference type="Pfam" id="PF00005">
    <property type="entry name" value="ABC_tran"/>
    <property type="match status" value="1"/>
</dbReference>
<dbReference type="Proteomes" id="UP000516370">
    <property type="component" value="Chromosome"/>
</dbReference>
<dbReference type="RefSeq" id="WP_111606034.1">
    <property type="nucleotide sequence ID" value="NZ_BMLJ01000003.1"/>
</dbReference>
<evidence type="ECO:0000313" key="6">
    <source>
        <dbReference type="EMBL" id="QNT08080.1"/>
    </source>
</evidence>
<evidence type="ECO:0000313" key="7">
    <source>
        <dbReference type="Proteomes" id="UP000516370"/>
    </source>
</evidence>
<feature type="region of interest" description="Disordered" evidence="4">
    <location>
        <begin position="241"/>
        <end position="282"/>
    </location>
</feature>
<reference evidence="6 7" key="1">
    <citation type="submission" date="2020-09" db="EMBL/GenBank/DDBJ databases">
        <title>Complete genome sequence of an Arctic sea ice bacterium Marinomonas arctica BSI20414.</title>
        <authorList>
            <person name="Liao L."/>
            <person name="Chen B."/>
        </authorList>
    </citation>
    <scope>NUCLEOTIDE SEQUENCE [LARGE SCALE GENOMIC DNA]</scope>
    <source>
        <strain evidence="6 7">BSI20414</strain>
    </source>
</reference>
<organism evidence="6 7">
    <name type="scientific">Marinomonas arctica</name>
    <dbReference type="NCBI Taxonomy" id="383750"/>
    <lineage>
        <taxon>Bacteria</taxon>
        <taxon>Pseudomonadati</taxon>
        <taxon>Pseudomonadota</taxon>
        <taxon>Gammaproteobacteria</taxon>
        <taxon>Oceanospirillales</taxon>
        <taxon>Oceanospirillaceae</taxon>
        <taxon>Marinomonas</taxon>
    </lineage>
</organism>
<accession>A0A7H1JC64</accession>
<dbReference type="InterPro" id="IPR017871">
    <property type="entry name" value="ABC_transporter-like_CS"/>
</dbReference>
<evidence type="ECO:0000256" key="4">
    <source>
        <dbReference type="SAM" id="MobiDB-lite"/>
    </source>
</evidence>
<dbReference type="SUPFAM" id="SSF52540">
    <property type="entry name" value="P-loop containing nucleoside triphosphate hydrolases"/>
    <property type="match status" value="1"/>
</dbReference>
<dbReference type="OrthoDB" id="9802264at2"/>
<proteinExistence type="predicted"/>
<keyword evidence="2" id="KW-0547">Nucleotide-binding</keyword>
<gene>
    <name evidence="6" type="ORF">IBG28_08710</name>
</gene>
<dbReference type="PANTHER" id="PTHR43023">
    <property type="entry name" value="PROTEIN TRIGALACTOSYLDIACYLGLYCEROL 3, CHLOROPLASTIC"/>
    <property type="match status" value="1"/>
</dbReference>
<name>A0A7H1JC64_9GAMM</name>
<keyword evidence="7" id="KW-1185">Reference proteome</keyword>
<dbReference type="KEGG" id="mard:IBG28_08710"/>
<dbReference type="GO" id="GO:0016887">
    <property type="term" value="F:ATP hydrolysis activity"/>
    <property type="evidence" value="ECO:0007669"/>
    <property type="project" value="InterPro"/>
</dbReference>
<protein>
    <submittedName>
        <fullName evidence="6">ATP-binding cassette domain-containing protein</fullName>
    </submittedName>
</protein>
<keyword evidence="1" id="KW-0813">Transport</keyword>
<dbReference type="PROSITE" id="PS00211">
    <property type="entry name" value="ABC_TRANSPORTER_1"/>
    <property type="match status" value="1"/>
</dbReference>
<evidence type="ECO:0000259" key="5">
    <source>
        <dbReference type="PROSITE" id="PS50893"/>
    </source>
</evidence>
<dbReference type="AlphaFoldDB" id="A0A7H1JC64"/>
<evidence type="ECO:0000256" key="2">
    <source>
        <dbReference type="ARBA" id="ARBA00022741"/>
    </source>
</evidence>
<evidence type="ECO:0000256" key="1">
    <source>
        <dbReference type="ARBA" id="ARBA00022448"/>
    </source>
</evidence>
<evidence type="ECO:0000256" key="3">
    <source>
        <dbReference type="ARBA" id="ARBA00022840"/>
    </source>
</evidence>
<dbReference type="Gene3D" id="3.40.50.300">
    <property type="entry name" value="P-loop containing nucleotide triphosphate hydrolases"/>
    <property type="match status" value="1"/>
</dbReference>
<keyword evidence="3 6" id="KW-0067">ATP-binding</keyword>
<dbReference type="SMART" id="SM00382">
    <property type="entry name" value="AAA"/>
    <property type="match status" value="1"/>
</dbReference>
<dbReference type="CDD" id="cd03261">
    <property type="entry name" value="ABC_Org_Solvent_Resistant"/>
    <property type="match status" value="1"/>
</dbReference>
<dbReference type="InterPro" id="IPR027417">
    <property type="entry name" value="P-loop_NTPase"/>
</dbReference>
<dbReference type="PANTHER" id="PTHR43023:SF6">
    <property type="entry name" value="INTERMEMBRANE PHOSPHOLIPID TRANSPORT SYSTEM ATP-BINDING PROTEIN MLAF"/>
    <property type="match status" value="1"/>
</dbReference>
<sequence length="282" mass="30201">MVDAYIRVNDLSFFRGDRAIYENVSLTIPKGKITAVMGPSGTGKTTLLRLIAAQLVPNAGTIFVDGKNVHALSRSELYKVRKKMGMLFQSGALFTDMSVAENVAFPMEEHTKLSAKEIAAIVSDKLHSVGLRGAAKMMPAELSGGMARRVALARAIALDPELVMYDEPFTGQDPISKGVLVKLIRQLNDSANITSVLVSHDVKESLSIADHVCILAGGRVIAEGSAEEIRASADPQVRQFLNGEPDGPVPFHYPEDNDVDDIGDNDGPISVASKSNKDGAVQ</sequence>
<feature type="domain" description="ABC transporter" evidence="5">
    <location>
        <begin position="6"/>
        <end position="242"/>
    </location>
</feature>
<dbReference type="InterPro" id="IPR003439">
    <property type="entry name" value="ABC_transporter-like_ATP-bd"/>
</dbReference>
<dbReference type="EMBL" id="CP061081">
    <property type="protein sequence ID" value="QNT08080.1"/>
    <property type="molecule type" value="Genomic_DNA"/>
</dbReference>
<dbReference type="GO" id="GO:0005524">
    <property type="term" value="F:ATP binding"/>
    <property type="evidence" value="ECO:0007669"/>
    <property type="project" value="UniProtKB-KW"/>
</dbReference>